<dbReference type="PANTHER" id="PTHR43246">
    <property type="entry name" value="PEPTIDYL-PROLYL CIS-TRANS ISOMERASE CYP38, CHLOROPLASTIC"/>
    <property type="match status" value="1"/>
</dbReference>
<keyword evidence="2" id="KW-0697">Rotamase</keyword>
<dbReference type="GO" id="GO:0016853">
    <property type="term" value="F:isomerase activity"/>
    <property type="evidence" value="ECO:0007669"/>
    <property type="project" value="UniProtKB-KW"/>
</dbReference>
<keyword evidence="7" id="KW-1185">Reference proteome</keyword>
<dbReference type="Pfam" id="PF00160">
    <property type="entry name" value="Pro_isomerase"/>
    <property type="match status" value="1"/>
</dbReference>
<proteinExistence type="predicted"/>
<dbReference type="RefSeq" id="WP_252165704.1">
    <property type="nucleotide sequence ID" value="NZ_CP084930.1"/>
</dbReference>
<evidence type="ECO:0000313" key="6">
    <source>
        <dbReference type="EMBL" id="USI71894.1"/>
    </source>
</evidence>
<dbReference type="PROSITE" id="PS50072">
    <property type="entry name" value="CSA_PPIASE_2"/>
    <property type="match status" value="1"/>
</dbReference>
<dbReference type="EC" id="5.2.1.8" evidence="1"/>
<sequence length="193" mass="20804">MIRLALLLAALSAPLAAARPAAEPEVRLETSAGPITLAIDVRHAPITGRNFLRYVDEHRFDGTSFYRAARGKRDPKTGLVQGGINHFMPKSLPPIAHEPTGKTGLRHIDGTLSMARNAPGTAMGDFFIVVGPGAYLDEAPNYPGYAAFGHVVRGMDVVRAMLAAKTYPGGWDQQTIGQSLVRPVKILRAVRVR</sequence>
<dbReference type="InterPro" id="IPR044665">
    <property type="entry name" value="E_coli_cyclophilin_A-like"/>
</dbReference>
<dbReference type="InterPro" id="IPR002130">
    <property type="entry name" value="Cyclophilin-type_PPIase_dom"/>
</dbReference>
<dbReference type="SUPFAM" id="SSF50891">
    <property type="entry name" value="Cyclophilin-like"/>
    <property type="match status" value="1"/>
</dbReference>
<organism evidence="6 7">
    <name type="scientific">Sphingomonas morindae</name>
    <dbReference type="NCBI Taxonomy" id="1541170"/>
    <lineage>
        <taxon>Bacteria</taxon>
        <taxon>Pseudomonadati</taxon>
        <taxon>Pseudomonadota</taxon>
        <taxon>Alphaproteobacteria</taxon>
        <taxon>Sphingomonadales</taxon>
        <taxon>Sphingomonadaceae</taxon>
        <taxon>Sphingomonas</taxon>
    </lineage>
</organism>
<evidence type="ECO:0000256" key="1">
    <source>
        <dbReference type="ARBA" id="ARBA00013194"/>
    </source>
</evidence>
<evidence type="ECO:0000256" key="4">
    <source>
        <dbReference type="SAM" id="SignalP"/>
    </source>
</evidence>
<dbReference type="InterPro" id="IPR029000">
    <property type="entry name" value="Cyclophilin-like_dom_sf"/>
</dbReference>
<evidence type="ECO:0000256" key="2">
    <source>
        <dbReference type="ARBA" id="ARBA00023110"/>
    </source>
</evidence>
<feature type="domain" description="PPIase cyclophilin-type" evidence="5">
    <location>
        <begin position="29"/>
        <end position="193"/>
    </location>
</feature>
<evidence type="ECO:0000256" key="3">
    <source>
        <dbReference type="ARBA" id="ARBA00023235"/>
    </source>
</evidence>
<feature type="signal peptide" evidence="4">
    <location>
        <begin position="1"/>
        <end position="17"/>
    </location>
</feature>
<dbReference type="Gene3D" id="2.40.100.10">
    <property type="entry name" value="Cyclophilin-like"/>
    <property type="match status" value="1"/>
</dbReference>
<name>A0ABY4X4S3_9SPHN</name>
<dbReference type="EMBL" id="CP084930">
    <property type="protein sequence ID" value="USI71894.1"/>
    <property type="molecule type" value="Genomic_DNA"/>
</dbReference>
<protein>
    <recommendedName>
        <fullName evidence="1">peptidylprolyl isomerase</fullName>
        <ecNumber evidence="1">5.2.1.8</ecNumber>
    </recommendedName>
</protein>
<evidence type="ECO:0000313" key="7">
    <source>
        <dbReference type="Proteomes" id="UP001056937"/>
    </source>
</evidence>
<accession>A0ABY4X4S3</accession>
<dbReference type="Proteomes" id="UP001056937">
    <property type="component" value="Chromosome 1"/>
</dbReference>
<reference evidence="6" key="1">
    <citation type="journal article" date="2022" name="Toxins">
        <title>Genomic Analysis of Sphingopyxis sp. USTB-05 for Biodegrading Cyanobacterial Hepatotoxins.</title>
        <authorList>
            <person name="Liu C."/>
            <person name="Xu Q."/>
            <person name="Zhao Z."/>
            <person name="Zhang H."/>
            <person name="Liu X."/>
            <person name="Yin C."/>
            <person name="Liu Y."/>
            <person name="Yan H."/>
        </authorList>
    </citation>
    <scope>NUCLEOTIDE SEQUENCE</scope>
    <source>
        <strain evidence="6">NBD5</strain>
    </source>
</reference>
<keyword evidence="4" id="KW-0732">Signal</keyword>
<gene>
    <name evidence="6" type="ORF">LHA26_11255</name>
</gene>
<evidence type="ECO:0000259" key="5">
    <source>
        <dbReference type="PROSITE" id="PS50072"/>
    </source>
</evidence>
<keyword evidence="3 6" id="KW-0413">Isomerase</keyword>
<feature type="chain" id="PRO_5045621902" description="peptidylprolyl isomerase" evidence="4">
    <location>
        <begin position="18"/>
        <end position="193"/>
    </location>
</feature>